<evidence type="ECO:0000256" key="3">
    <source>
        <dbReference type="ARBA" id="ARBA00022960"/>
    </source>
</evidence>
<dbReference type="Gene3D" id="3.40.1190.10">
    <property type="entry name" value="Mur-like, catalytic domain"/>
    <property type="match status" value="1"/>
</dbReference>
<feature type="modified residue" description="N6-carboxylysine" evidence="7">
    <location>
        <position position="219"/>
    </location>
</feature>
<organism evidence="13 14">
    <name type="scientific">Azospirillum humicireducens</name>
    <dbReference type="NCBI Taxonomy" id="1226968"/>
    <lineage>
        <taxon>Bacteria</taxon>
        <taxon>Pseudomonadati</taxon>
        <taxon>Pseudomonadota</taxon>
        <taxon>Alphaproteobacteria</taxon>
        <taxon>Rhodospirillales</taxon>
        <taxon>Azospirillaceae</taxon>
        <taxon>Azospirillum</taxon>
    </lineage>
</organism>
<comment type="subcellular location">
    <subcellularLocation>
        <location evidence="7 8">Cytoplasm</location>
    </subcellularLocation>
</comment>
<dbReference type="NCBIfam" id="TIGR01085">
    <property type="entry name" value="murE"/>
    <property type="match status" value="1"/>
</dbReference>
<dbReference type="GO" id="GO:0008360">
    <property type="term" value="P:regulation of cell shape"/>
    <property type="evidence" value="ECO:0007669"/>
    <property type="project" value="UniProtKB-KW"/>
</dbReference>
<dbReference type="GO" id="GO:0005524">
    <property type="term" value="F:ATP binding"/>
    <property type="evidence" value="ECO:0007669"/>
    <property type="project" value="UniProtKB-UniRule"/>
</dbReference>
<dbReference type="HAMAP" id="MF_00208">
    <property type="entry name" value="MurE"/>
    <property type="match status" value="1"/>
</dbReference>
<dbReference type="OrthoDB" id="9800958at2"/>
<feature type="domain" description="Mur ligase N-terminal catalytic" evidence="10">
    <location>
        <begin position="22"/>
        <end position="77"/>
    </location>
</feature>
<dbReference type="InterPro" id="IPR036565">
    <property type="entry name" value="Mur-like_cat_sf"/>
</dbReference>
<keyword evidence="7" id="KW-0460">Magnesium</keyword>
<dbReference type="KEGG" id="ahu:A6A40_08245"/>
<dbReference type="GO" id="GO:0071555">
    <property type="term" value="P:cell wall organization"/>
    <property type="evidence" value="ECO:0007669"/>
    <property type="project" value="UniProtKB-KW"/>
</dbReference>
<keyword evidence="7" id="KW-0547">Nucleotide-binding</keyword>
<dbReference type="InterPro" id="IPR035911">
    <property type="entry name" value="MurE/MurF_N"/>
</dbReference>
<feature type="binding site" evidence="7">
    <location>
        <position position="383"/>
    </location>
    <ligand>
        <name>meso-2,6-diaminopimelate</name>
        <dbReference type="ChEBI" id="CHEBI:57791"/>
    </ligand>
</feature>
<keyword evidence="7" id="KW-0067">ATP-binding</keyword>
<evidence type="ECO:0000313" key="13">
    <source>
        <dbReference type="EMBL" id="ANC91900.1"/>
    </source>
</evidence>
<evidence type="ECO:0000313" key="14">
    <source>
        <dbReference type="Proteomes" id="UP000077405"/>
    </source>
</evidence>
<keyword evidence="5 7" id="KW-0131">Cell cycle</keyword>
<dbReference type="SUPFAM" id="SSF63418">
    <property type="entry name" value="MurE/MurF N-terminal domain"/>
    <property type="match status" value="1"/>
</dbReference>
<dbReference type="STRING" id="1226968.A6A40_08245"/>
<name>A0A160JG56_9PROT</name>
<dbReference type="GO" id="GO:0051301">
    <property type="term" value="P:cell division"/>
    <property type="evidence" value="ECO:0007669"/>
    <property type="project" value="UniProtKB-KW"/>
</dbReference>
<keyword evidence="3 7" id="KW-0133">Cell shape</keyword>
<feature type="short sequence motif" description="Meso-diaminopimelate recognition motif" evidence="7">
    <location>
        <begin position="407"/>
        <end position="410"/>
    </location>
</feature>
<feature type="binding site" evidence="7">
    <location>
        <position position="185"/>
    </location>
    <ligand>
        <name>UDP-N-acetyl-alpha-D-muramoyl-L-alanyl-D-glutamate</name>
        <dbReference type="ChEBI" id="CHEBI:83900"/>
    </ligand>
</feature>
<comment type="cofactor">
    <cofactor evidence="7">
        <name>Mg(2+)</name>
        <dbReference type="ChEBI" id="CHEBI:18420"/>
    </cofactor>
</comment>
<proteinExistence type="inferred from homology"/>
<dbReference type="Proteomes" id="UP000077405">
    <property type="component" value="Chromosome"/>
</dbReference>
<evidence type="ECO:0000256" key="5">
    <source>
        <dbReference type="ARBA" id="ARBA00023306"/>
    </source>
</evidence>
<dbReference type="RefSeq" id="WP_063634982.1">
    <property type="nucleotide sequence ID" value="NZ_CP015285.1"/>
</dbReference>
<dbReference type="SUPFAM" id="SSF53623">
    <property type="entry name" value="MurD-like peptide ligases, catalytic domain"/>
    <property type="match status" value="1"/>
</dbReference>
<keyword evidence="14" id="KW-1185">Reference proteome</keyword>
<evidence type="ECO:0000259" key="10">
    <source>
        <dbReference type="Pfam" id="PF01225"/>
    </source>
</evidence>
<feature type="binding site" evidence="7">
    <location>
        <position position="29"/>
    </location>
    <ligand>
        <name>UDP-N-acetyl-alpha-D-muramoyl-L-alanyl-D-glutamate</name>
        <dbReference type="ChEBI" id="CHEBI:83900"/>
    </ligand>
</feature>
<dbReference type="InterPro" id="IPR036615">
    <property type="entry name" value="Mur_ligase_C_dom_sf"/>
</dbReference>
<dbReference type="GO" id="GO:0009252">
    <property type="term" value="P:peptidoglycan biosynthetic process"/>
    <property type="evidence" value="ECO:0007669"/>
    <property type="project" value="UniProtKB-UniRule"/>
</dbReference>
<feature type="domain" description="Mur ligase central" evidence="12">
    <location>
        <begin position="108"/>
        <end position="310"/>
    </location>
</feature>
<protein>
    <recommendedName>
        <fullName evidence="7">UDP-N-acetylmuramoyl-L-alanyl-D-glutamate--2,6-diaminopimelate ligase</fullName>
        <ecNumber evidence="7">6.3.2.13</ecNumber>
    </recommendedName>
    <alternativeName>
        <fullName evidence="7">Meso-A2pm-adding enzyme</fullName>
    </alternativeName>
    <alternativeName>
        <fullName evidence="7">Meso-diaminopimelate-adding enzyme</fullName>
    </alternativeName>
    <alternativeName>
        <fullName evidence="7">UDP-MurNAc-L-Ala-D-Glu:meso-diaminopimelate ligase</fullName>
    </alternativeName>
    <alternativeName>
        <fullName evidence="7">UDP-MurNAc-tripeptide synthetase</fullName>
    </alternativeName>
    <alternativeName>
        <fullName evidence="7">UDP-N-acetylmuramyl-tripeptide synthetase</fullName>
    </alternativeName>
</protein>
<reference evidence="13 14" key="1">
    <citation type="journal article" date="2013" name="Int. J. Syst. Evol. Microbiol.">
        <title>Azospirillum humicireducens sp. nov., a nitrogen-fixing bacterium isolated from a microbial fuel cell.</title>
        <authorList>
            <person name="Zhou S."/>
            <person name="Han L."/>
            <person name="Wang Y."/>
            <person name="Yang G."/>
            <person name="Zhuang L."/>
            <person name="Hu P."/>
        </authorList>
    </citation>
    <scope>NUCLEOTIDE SEQUENCE [LARGE SCALE GENOMIC DNA]</scope>
    <source>
        <strain evidence="13 14">SgZ-5</strain>
    </source>
</reference>
<feature type="domain" description="Mur ligase C-terminal" evidence="11">
    <location>
        <begin position="333"/>
        <end position="462"/>
    </location>
</feature>
<comment type="similarity">
    <text evidence="1 7">Belongs to the MurCDEF family. MurE subfamily.</text>
</comment>
<feature type="binding site" evidence="7">
    <location>
        <position position="179"/>
    </location>
    <ligand>
        <name>UDP-N-acetyl-alpha-D-muramoyl-L-alanyl-D-glutamate</name>
        <dbReference type="ChEBI" id="CHEBI:83900"/>
    </ligand>
</feature>
<evidence type="ECO:0000256" key="4">
    <source>
        <dbReference type="ARBA" id="ARBA00022984"/>
    </source>
</evidence>
<feature type="binding site" evidence="7">
    <location>
        <position position="464"/>
    </location>
    <ligand>
        <name>meso-2,6-diaminopimelate</name>
        <dbReference type="ChEBI" id="CHEBI:57791"/>
    </ligand>
</feature>
<comment type="PTM">
    <text evidence="7">Carboxylation is probably crucial for Mg(2+) binding and, consequently, for the gamma-phosphate positioning of ATP.</text>
</comment>
<dbReference type="InterPro" id="IPR005761">
    <property type="entry name" value="UDP-N-AcMur-Glu-dNH2Pim_ligase"/>
</dbReference>
<dbReference type="GO" id="GO:0008765">
    <property type="term" value="F:UDP-N-acetylmuramoylalanyl-D-glutamate-2,6-diaminopimelate ligase activity"/>
    <property type="evidence" value="ECO:0007669"/>
    <property type="project" value="UniProtKB-UniRule"/>
</dbReference>
<dbReference type="InterPro" id="IPR004101">
    <property type="entry name" value="Mur_ligase_C"/>
</dbReference>
<evidence type="ECO:0000256" key="6">
    <source>
        <dbReference type="ARBA" id="ARBA00023316"/>
    </source>
</evidence>
<dbReference type="Pfam" id="PF08245">
    <property type="entry name" value="Mur_ligase_M"/>
    <property type="match status" value="1"/>
</dbReference>
<gene>
    <name evidence="7" type="primary">murE</name>
    <name evidence="13" type="ORF">A6A40_08245</name>
</gene>
<accession>A0A160JG56</accession>
<evidence type="ECO:0000256" key="7">
    <source>
        <dbReference type="HAMAP-Rule" id="MF_00208"/>
    </source>
</evidence>
<dbReference type="EMBL" id="CP015285">
    <property type="protein sequence ID" value="ANC91900.1"/>
    <property type="molecule type" value="Genomic_DNA"/>
</dbReference>
<dbReference type="Gene3D" id="3.90.190.20">
    <property type="entry name" value="Mur ligase, C-terminal domain"/>
    <property type="match status" value="1"/>
</dbReference>
<feature type="binding site" evidence="7">
    <location>
        <begin position="152"/>
        <end position="153"/>
    </location>
    <ligand>
        <name>UDP-N-acetyl-alpha-D-muramoyl-L-alanyl-D-glutamate</name>
        <dbReference type="ChEBI" id="CHEBI:83900"/>
    </ligand>
</feature>
<keyword evidence="6 7" id="KW-0961">Cell wall biogenesis/degradation</keyword>
<evidence type="ECO:0000256" key="8">
    <source>
        <dbReference type="RuleBase" id="RU004135"/>
    </source>
</evidence>
<feature type="binding site" evidence="7">
    <location>
        <begin position="407"/>
        <end position="410"/>
    </location>
    <ligand>
        <name>meso-2,6-diaminopimelate</name>
        <dbReference type="ChEBI" id="CHEBI:57791"/>
    </ligand>
</feature>
<dbReference type="PANTHER" id="PTHR23135:SF4">
    <property type="entry name" value="UDP-N-ACETYLMURAMOYL-L-ALANYL-D-GLUTAMATE--2,6-DIAMINOPIMELATE LIGASE MURE HOMOLOG, CHLOROPLASTIC"/>
    <property type="match status" value="1"/>
</dbReference>
<sequence>MRLSQLRPSHADAASGAADPDIAGLTADSRAVRPGFVFAALPGVKADGRAFIANALDKGAVAVLAPEGTELPAGSTAILLTDPQPRLAFARMAAAFHGGRQPETVVAVTGTNGKTSTVQFAAQIWTRMGLPAGSLGTLGLLGPGLHGYGGMTTPDPVSLHRDLAATKDAGIDHLAMEASSHGLDQFRLDGVAIRAAGFTNLTLDHLDYHVTMDAYRDAKAMLFQRILPSGCTAVLNADSDDFRFFAAICNERGHRILSYGLDGTELRVIGVEPRAHGQRLSLSVFGRDVTVDLPLAGRFQAWNVLCALGLVIGSGGDAERALATLPLLEGVPGRLQHVATHPNGATVYVDFAHTPDALETVLLALRSHASRHLVTVFGCGGDRDRSKRPLMGALAARLADRAIVTDDNPRTEDPAFVRGQVLAGAAGELAGRLEEIGDRAEAIRTAVRQLQPGDVLVIAGKGHEQGQTIGTEVRPFDDADEARKAVAEVGA</sequence>
<evidence type="ECO:0000256" key="9">
    <source>
        <dbReference type="SAM" id="MobiDB-lite"/>
    </source>
</evidence>
<feature type="binding site" evidence="7">
    <location>
        <position position="460"/>
    </location>
    <ligand>
        <name>meso-2,6-diaminopimelate</name>
        <dbReference type="ChEBI" id="CHEBI:57791"/>
    </ligand>
</feature>
<feature type="binding site" evidence="7">
    <location>
        <position position="187"/>
    </location>
    <ligand>
        <name>UDP-N-acetyl-alpha-D-muramoyl-L-alanyl-D-glutamate</name>
        <dbReference type="ChEBI" id="CHEBI:83900"/>
    </ligand>
</feature>
<dbReference type="Pfam" id="PF02875">
    <property type="entry name" value="Mur_ligase_C"/>
    <property type="match status" value="1"/>
</dbReference>
<feature type="region of interest" description="Disordered" evidence="9">
    <location>
        <begin position="1"/>
        <end position="20"/>
    </location>
</feature>
<dbReference type="InterPro" id="IPR000713">
    <property type="entry name" value="Mur_ligase_N"/>
</dbReference>
<evidence type="ECO:0000259" key="12">
    <source>
        <dbReference type="Pfam" id="PF08245"/>
    </source>
</evidence>
<evidence type="ECO:0000256" key="1">
    <source>
        <dbReference type="ARBA" id="ARBA00005898"/>
    </source>
</evidence>
<comment type="caution">
    <text evidence="7">Lacks conserved residue(s) required for the propagation of feature annotation.</text>
</comment>
<keyword evidence="4 7" id="KW-0573">Peptidoglycan synthesis</keyword>
<dbReference type="GO" id="GO:0005737">
    <property type="term" value="C:cytoplasm"/>
    <property type="evidence" value="ECO:0007669"/>
    <property type="project" value="UniProtKB-SubCell"/>
</dbReference>
<dbReference type="Pfam" id="PF01225">
    <property type="entry name" value="Mur_ligase"/>
    <property type="match status" value="1"/>
</dbReference>
<dbReference type="InterPro" id="IPR013221">
    <property type="entry name" value="Mur_ligase_cen"/>
</dbReference>
<dbReference type="GO" id="GO:0000287">
    <property type="term" value="F:magnesium ion binding"/>
    <property type="evidence" value="ECO:0007669"/>
    <property type="project" value="UniProtKB-UniRule"/>
</dbReference>
<dbReference type="EC" id="6.3.2.13" evidence="7"/>
<dbReference type="Gene3D" id="3.40.1390.10">
    <property type="entry name" value="MurE/MurF, N-terminal domain"/>
    <property type="match status" value="1"/>
</dbReference>
<feature type="binding site" evidence="7">
    <location>
        <begin position="110"/>
        <end position="116"/>
    </location>
    <ligand>
        <name>ATP</name>
        <dbReference type="ChEBI" id="CHEBI:30616"/>
    </ligand>
</feature>
<comment type="pathway">
    <text evidence="7 8">Cell wall biogenesis; peptidoglycan biosynthesis.</text>
</comment>
<dbReference type="NCBIfam" id="NF001124">
    <property type="entry name" value="PRK00139.1-2"/>
    <property type="match status" value="1"/>
</dbReference>
<comment type="function">
    <text evidence="7">Catalyzes the addition of meso-diaminopimelic acid to the nucleotide precursor UDP-N-acetylmuramoyl-L-alanyl-D-glutamate (UMAG) in the biosynthesis of bacterial cell-wall peptidoglycan.</text>
</comment>
<comment type="catalytic activity">
    <reaction evidence="7">
        <text>UDP-N-acetyl-alpha-D-muramoyl-L-alanyl-D-glutamate + meso-2,6-diaminopimelate + ATP = UDP-N-acetyl-alpha-D-muramoyl-L-alanyl-gamma-D-glutamyl-meso-2,6-diaminopimelate + ADP + phosphate + H(+)</text>
        <dbReference type="Rhea" id="RHEA:23676"/>
        <dbReference type="ChEBI" id="CHEBI:15378"/>
        <dbReference type="ChEBI" id="CHEBI:30616"/>
        <dbReference type="ChEBI" id="CHEBI:43474"/>
        <dbReference type="ChEBI" id="CHEBI:57791"/>
        <dbReference type="ChEBI" id="CHEBI:83900"/>
        <dbReference type="ChEBI" id="CHEBI:83905"/>
        <dbReference type="ChEBI" id="CHEBI:456216"/>
        <dbReference type="EC" id="6.3.2.13"/>
    </reaction>
</comment>
<keyword evidence="7 13" id="KW-0436">Ligase</keyword>
<evidence type="ECO:0000256" key="2">
    <source>
        <dbReference type="ARBA" id="ARBA00022618"/>
    </source>
</evidence>
<dbReference type="AlphaFoldDB" id="A0A160JG56"/>
<keyword evidence="7" id="KW-0963">Cytoplasm</keyword>
<keyword evidence="2 7" id="KW-0132">Cell division</keyword>
<dbReference type="UniPathway" id="UPA00219"/>
<dbReference type="PANTHER" id="PTHR23135">
    <property type="entry name" value="MUR LIGASE FAMILY MEMBER"/>
    <property type="match status" value="1"/>
</dbReference>
<dbReference type="SUPFAM" id="SSF53244">
    <property type="entry name" value="MurD-like peptide ligases, peptide-binding domain"/>
    <property type="match status" value="1"/>
</dbReference>
<evidence type="ECO:0000259" key="11">
    <source>
        <dbReference type="Pfam" id="PF02875"/>
    </source>
</evidence>
<dbReference type="NCBIfam" id="NF001126">
    <property type="entry name" value="PRK00139.1-4"/>
    <property type="match status" value="1"/>
</dbReference>